<dbReference type="GO" id="GO:0007165">
    <property type="term" value="P:signal transduction"/>
    <property type="evidence" value="ECO:0007669"/>
    <property type="project" value="UniProtKB-KW"/>
</dbReference>
<evidence type="ECO:0000256" key="1">
    <source>
        <dbReference type="ARBA" id="ARBA00004651"/>
    </source>
</evidence>
<evidence type="ECO:0000256" key="5">
    <source>
        <dbReference type="ARBA" id="ARBA00022725"/>
    </source>
</evidence>
<feature type="transmembrane region" description="Helical" evidence="10">
    <location>
        <begin position="284"/>
        <end position="306"/>
    </location>
</feature>
<keyword evidence="4 10" id="KW-0812">Transmembrane</keyword>
<keyword evidence="3 10" id="KW-0716">Sensory transduction</keyword>
<keyword evidence="5 10" id="KW-0552">Olfaction</keyword>
<accession>A0A3G2LEI1</accession>
<keyword evidence="6 10" id="KW-1133">Transmembrane helix</keyword>
<keyword evidence="9 10" id="KW-0807">Transducer</keyword>
<evidence type="ECO:0000256" key="10">
    <source>
        <dbReference type="RuleBase" id="RU351113"/>
    </source>
</evidence>
<evidence type="ECO:0000313" key="11">
    <source>
        <dbReference type="EMBL" id="AYN70658.1"/>
    </source>
</evidence>
<name>A0A3G2LEI1_9MUSC</name>
<dbReference type="GO" id="GO:0004984">
    <property type="term" value="F:olfactory receptor activity"/>
    <property type="evidence" value="ECO:0007669"/>
    <property type="project" value="InterPro"/>
</dbReference>
<evidence type="ECO:0000256" key="8">
    <source>
        <dbReference type="ARBA" id="ARBA00023170"/>
    </source>
</evidence>
<keyword evidence="2" id="KW-1003">Cell membrane</keyword>
<dbReference type="EMBL" id="MH937243">
    <property type="protein sequence ID" value="AYN70658.1"/>
    <property type="molecule type" value="mRNA"/>
</dbReference>
<comment type="similarity">
    <text evidence="10">Belongs to the insect chemoreceptor superfamily. Heteromeric odorant receptor channel (TC 1.A.69) family.</text>
</comment>
<feature type="transmembrane region" description="Helical" evidence="10">
    <location>
        <begin position="60"/>
        <end position="83"/>
    </location>
</feature>
<dbReference type="GO" id="GO:0005549">
    <property type="term" value="F:odorant binding"/>
    <property type="evidence" value="ECO:0007669"/>
    <property type="project" value="InterPro"/>
</dbReference>
<keyword evidence="7 10" id="KW-0472">Membrane</keyword>
<dbReference type="GO" id="GO:0005886">
    <property type="term" value="C:plasma membrane"/>
    <property type="evidence" value="ECO:0007669"/>
    <property type="project" value="UniProtKB-SubCell"/>
</dbReference>
<reference evidence="11" key="1">
    <citation type="submission" date="2018-09" db="EMBL/GenBank/DDBJ databases">
        <title>Identification and expression analysis of chemosensory genes in citrus fruit fly Bactrocera minax.</title>
        <authorList>
            <person name="Lu Y."/>
            <person name="Yu T."/>
            <person name="Cheng J."/>
        </authorList>
    </citation>
    <scope>NUCLEOTIDE SEQUENCE</scope>
    <source>
        <strain evidence="11">Bmi008156</strain>
    </source>
</reference>
<evidence type="ECO:0000256" key="4">
    <source>
        <dbReference type="ARBA" id="ARBA00022692"/>
    </source>
</evidence>
<dbReference type="PANTHER" id="PTHR21137">
    <property type="entry name" value="ODORANT RECEPTOR"/>
    <property type="match status" value="1"/>
</dbReference>
<dbReference type="AlphaFoldDB" id="A0A3G2LEI1"/>
<evidence type="ECO:0000256" key="2">
    <source>
        <dbReference type="ARBA" id="ARBA00022475"/>
    </source>
</evidence>
<evidence type="ECO:0000256" key="3">
    <source>
        <dbReference type="ARBA" id="ARBA00022606"/>
    </source>
</evidence>
<comment type="subcellular location">
    <subcellularLocation>
        <location evidence="1 10">Cell membrane</location>
        <topology evidence="1 10">Multi-pass membrane protein</topology>
    </subcellularLocation>
</comment>
<evidence type="ECO:0000256" key="9">
    <source>
        <dbReference type="ARBA" id="ARBA00023224"/>
    </source>
</evidence>
<protein>
    <recommendedName>
        <fullName evidence="10">Odorant receptor</fullName>
    </recommendedName>
</protein>
<organism evidence="11">
    <name type="scientific">Bactrocera minax</name>
    <name type="common">Chinese citrus fly</name>
    <dbReference type="NCBI Taxonomy" id="104690"/>
    <lineage>
        <taxon>Eukaryota</taxon>
        <taxon>Metazoa</taxon>
        <taxon>Ecdysozoa</taxon>
        <taxon>Arthropoda</taxon>
        <taxon>Hexapoda</taxon>
        <taxon>Insecta</taxon>
        <taxon>Pterygota</taxon>
        <taxon>Neoptera</taxon>
        <taxon>Endopterygota</taxon>
        <taxon>Diptera</taxon>
        <taxon>Brachycera</taxon>
        <taxon>Muscomorpha</taxon>
        <taxon>Tephritoidea</taxon>
        <taxon>Tephritidae</taxon>
        <taxon>Bactrocera</taxon>
        <taxon>Tetradacus</taxon>
    </lineage>
</organism>
<proteinExistence type="evidence at transcript level"/>
<comment type="caution">
    <text evidence="10">Lacks conserved residue(s) required for the propagation of feature annotation.</text>
</comment>
<dbReference type="Pfam" id="PF02949">
    <property type="entry name" value="7tm_6"/>
    <property type="match status" value="1"/>
</dbReference>
<feature type="transmembrane region" description="Helical" evidence="10">
    <location>
        <begin position="163"/>
        <end position="186"/>
    </location>
</feature>
<keyword evidence="8 10" id="KW-0675">Receptor</keyword>
<evidence type="ECO:0000256" key="6">
    <source>
        <dbReference type="ARBA" id="ARBA00022989"/>
    </source>
</evidence>
<gene>
    <name evidence="11" type="primary">OR7a2</name>
</gene>
<dbReference type="InterPro" id="IPR004117">
    <property type="entry name" value="7tm6_olfct_rcpt"/>
</dbReference>
<evidence type="ECO:0000256" key="7">
    <source>
        <dbReference type="ARBA" id="ARBA00023136"/>
    </source>
</evidence>
<dbReference type="PANTHER" id="PTHR21137:SF35">
    <property type="entry name" value="ODORANT RECEPTOR 19A-RELATED"/>
    <property type="match status" value="1"/>
</dbReference>
<sequence length="397" mass="45613">MTNQMPIVDFKSTHNSLSTMFDLIKGRRRTVFASRDAVIYLFNSFRYVGFNPPAKYRLPYFLYSAIITFFAVLFSPVIFNVGWLRDRNKLSVMEILTCVQASLNVMAVPLKCIALAMAMNRLRGIEPMVTELDERYTTPEDRAKIKQCAVTGNRLVFGFAVSYFLYETLTVISALVGGHAPLSLWIPNVDWHRSTWEYWLQVSFDAAVLFFILYHQVLNDSYPAVYIYIIRTQIQLLTSRVEKLGYDDQKSADENYQELSECIVIHQKILKIVKIVESVVSITVFTQFLVAAAILGVTMINIFIFADLTTKIASVTYFFCVLLQTSPTCYHASYLLADCDELRIAIFQCNWIAQNKRFNNLLIYFLHRSQDSIPFFALKLVPINLATNLSTSFREGY</sequence>